<dbReference type="AlphaFoldDB" id="A0ABD2ZGY0"/>
<proteinExistence type="predicted"/>
<evidence type="ECO:0000313" key="1">
    <source>
        <dbReference type="EMBL" id="KAL3518081.1"/>
    </source>
</evidence>
<keyword evidence="2" id="KW-1185">Reference proteome</keyword>
<dbReference type="Proteomes" id="UP001630127">
    <property type="component" value="Unassembled WGS sequence"/>
</dbReference>
<name>A0ABD2ZGY0_9GENT</name>
<organism evidence="1 2">
    <name type="scientific">Cinchona calisaya</name>
    <dbReference type="NCBI Taxonomy" id="153742"/>
    <lineage>
        <taxon>Eukaryota</taxon>
        <taxon>Viridiplantae</taxon>
        <taxon>Streptophyta</taxon>
        <taxon>Embryophyta</taxon>
        <taxon>Tracheophyta</taxon>
        <taxon>Spermatophyta</taxon>
        <taxon>Magnoliopsida</taxon>
        <taxon>eudicotyledons</taxon>
        <taxon>Gunneridae</taxon>
        <taxon>Pentapetalae</taxon>
        <taxon>asterids</taxon>
        <taxon>lamiids</taxon>
        <taxon>Gentianales</taxon>
        <taxon>Rubiaceae</taxon>
        <taxon>Cinchonoideae</taxon>
        <taxon>Cinchoneae</taxon>
        <taxon>Cinchona</taxon>
    </lineage>
</organism>
<reference evidence="1 2" key="1">
    <citation type="submission" date="2024-11" db="EMBL/GenBank/DDBJ databases">
        <title>A near-complete genome assembly of Cinchona calisaya.</title>
        <authorList>
            <person name="Lian D.C."/>
            <person name="Zhao X.W."/>
            <person name="Wei L."/>
        </authorList>
    </citation>
    <scope>NUCLEOTIDE SEQUENCE [LARGE SCALE GENOMIC DNA]</scope>
    <source>
        <tissue evidence="1">Nenye</tissue>
    </source>
</reference>
<evidence type="ECO:0000313" key="2">
    <source>
        <dbReference type="Proteomes" id="UP001630127"/>
    </source>
</evidence>
<gene>
    <name evidence="1" type="ORF">ACH5RR_020670</name>
</gene>
<comment type="caution">
    <text evidence="1">The sequence shown here is derived from an EMBL/GenBank/DDBJ whole genome shotgun (WGS) entry which is preliminary data.</text>
</comment>
<dbReference type="EMBL" id="JBJUIK010000009">
    <property type="protein sequence ID" value="KAL3518081.1"/>
    <property type="molecule type" value="Genomic_DNA"/>
</dbReference>
<accession>A0ABD2ZGY0</accession>
<sequence length="102" mass="11228">MIACAKGNSQRSDSARTKGCSFIGIFGLRERALDCITKLLWTCSFIFLVLGNSLTYDTIVYDIHSPSHRLVPGHPTKCCAEYGGVLSNLRIVAATIYFDYSS</sequence>
<protein>
    <submittedName>
        <fullName evidence="1">Uncharacterized protein</fullName>
    </submittedName>
</protein>